<dbReference type="EMBL" id="SMKZ01000052">
    <property type="protein sequence ID" value="TDE00279.1"/>
    <property type="molecule type" value="Genomic_DNA"/>
</dbReference>
<feature type="domain" description="Pyridoxamine 5'-phosphate oxidase N-terminal" evidence="2">
    <location>
        <begin position="7"/>
        <end position="128"/>
    </location>
</feature>
<dbReference type="Pfam" id="PF01243">
    <property type="entry name" value="PNPOx_N"/>
    <property type="match status" value="1"/>
</dbReference>
<evidence type="ECO:0000313" key="3">
    <source>
        <dbReference type="EMBL" id="TDE00279.1"/>
    </source>
</evidence>
<evidence type="ECO:0000313" key="4">
    <source>
        <dbReference type="Proteomes" id="UP000294739"/>
    </source>
</evidence>
<dbReference type="GO" id="GO:0070967">
    <property type="term" value="F:coenzyme F420 binding"/>
    <property type="evidence" value="ECO:0007669"/>
    <property type="project" value="TreeGrafter"/>
</dbReference>
<proteinExistence type="predicted"/>
<dbReference type="InterPro" id="IPR052019">
    <property type="entry name" value="F420H2_bilvrd_red/Heme_oxyg"/>
</dbReference>
<dbReference type="SUPFAM" id="SSF50475">
    <property type="entry name" value="FMN-binding split barrel"/>
    <property type="match status" value="1"/>
</dbReference>
<reference evidence="3 4" key="1">
    <citation type="submission" date="2019-03" db="EMBL/GenBank/DDBJ databases">
        <title>Draft genome sequences of novel Actinobacteria.</title>
        <authorList>
            <person name="Sahin N."/>
            <person name="Ay H."/>
            <person name="Saygin H."/>
        </authorList>
    </citation>
    <scope>NUCLEOTIDE SEQUENCE [LARGE SCALE GENOMIC DNA]</scope>
    <source>
        <strain evidence="3 4">5K138</strain>
    </source>
</reference>
<protein>
    <submittedName>
        <fullName evidence="3">PPOX class F420-dependent oxidoreductase</fullName>
    </submittedName>
</protein>
<name>A0A4R5CJ30_9ACTN</name>
<evidence type="ECO:0000256" key="1">
    <source>
        <dbReference type="ARBA" id="ARBA00023002"/>
    </source>
</evidence>
<dbReference type="OrthoDB" id="162914at2"/>
<dbReference type="InterPro" id="IPR012349">
    <property type="entry name" value="Split_barrel_FMN-bd"/>
</dbReference>
<dbReference type="Proteomes" id="UP000294739">
    <property type="component" value="Unassembled WGS sequence"/>
</dbReference>
<keyword evidence="4" id="KW-1185">Reference proteome</keyword>
<dbReference type="NCBIfam" id="TIGR03618">
    <property type="entry name" value="Rv1155_F420"/>
    <property type="match status" value="1"/>
</dbReference>
<keyword evidence="1" id="KW-0560">Oxidoreductase</keyword>
<sequence>MPKPPLPDDISAFLTKPNPAVMGTIGPAGPVTVATWYLWIDGRILVNLDESRKRLEHLRADPRVSLTVLDERSWYTHVSLQGGVAELADDTDLADIDRLARHYTGKPYRTRDRRRVSAWIDVDRWHGWGRLANTDVDHHR</sequence>
<dbReference type="RefSeq" id="WP_131900088.1">
    <property type="nucleotide sequence ID" value="NZ_SMKZ01000052.1"/>
</dbReference>
<dbReference type="PANTHER" id="PTHR35176">
    <property type="entry name" value="HEME OXYGENASE HI_0854-RELATED"/>
    <property type="match status" value="1"/>
</dbReference>
<evidence type="ECO:0000259" key="2">
    <source>
        <dbReference type="Pfam" id="PF01243"/>
    </source>
</evidence>
<dbReference type="Gene3D" id="2.30.110.10">
    <property type="entry name" value="Electron Transport, Fmn-binding Protein, Chain A"/>
    <property type="match status" value="1"/>
</dbReference>
<organism evidence="3 4">
    <name type="scientific">Jiangella asiatica</name>
    <dbReference type="NCBI Taxonomy" id="2530372"/>
    <lineage>
        <taxon>Bacteria</taxon>
        <taxon>Bacillati</taxon>
        <taxon>Actinomycetota</taxon>
        <taxon>Actinomycetes</taxon>
        <taxon>Jiangellales</taxon>
        <taxon>Jiangellaceae</taxon>
        <taxon>Jiangella</taxon>
    </lineage>
</organism>
<accession>A0A4R5CJ30</accession>
<dbReference type="PANTHER" id="PTHR35176:SF6">
    <property type="entry name" value="HEME OXYGENASE HI_0854-RELATED"/>
    <property type="match status" value="1"/>
</dbReference>
<gene>
    <name evidence="3" type="ORF">E1269_26065</name>
</gene>
<dbReference type="InParanoid" id="A0A4R5CJ30"/>
<dbReference type="AlphaFoldDB" id="A0A4R5CJ30"/>
<dbReference type="GO" id="GO:0016627">
    <property type="term" value="F:oxidoreductase activity, acting on the CH-CH group of donors"/>
    <property type="evidence" value="ECO:0007669"/>
    <property type="project" value="TreeGrafter"/>
</dbReference>
<dbReference type="InterPro" id="IPR011576">
    <property type="entry name" value="Pyridox_Oxase_N"/>
</dbReference>
<dbReference type="GO" id="GO:0005829">
    <property type="term" value="C:cytosol"/>
    <property type="evidence" value="ECO:0007669"/>
    <property type="project" value="TreeGrafter"/>
</dbReference>
<comment type="caution">
    <text evidence="3">The sequence shown here is derived from an EMBL/GenBank/DDBJ whole genome shotgun (WGS) entry which is preliminary data.</text>
</comment>
<dbReference type="InterPro" id="IPR019920">
    <property type="entry name" value="F420-binding_dom_put"/>
</dbReference>